<dbReference type="Proteomes" id="UP001221189">
    <property type="component" value="Unassembled WGS sequence"/>
</dbReference>
<sequence>MGAAEDKDASTQEPAGFLARWGRRKAEARAQVTAPPVIAPLPEEAVAVEPSPEPAPSYADVEALTPASDYARFMNQDVDAGVQRAAMKKLFFSDPHFNVMDGLDTYIDDYSLPDPLPLSTLRQLHQSKALGLFALEEEEQEKVAAQQDLTPRTSALTETPSILHDDDHADLRLQQDDAAGRPGPESGAGA</sequence>
<evidence type="ECO:0000313" key="3">
    <source>
        <dbReference type="Proteomes" id="UP001221189"/>
    </source>
</evidence>
<reference evidence="2 3" key="1">
    <citation type="submission" date="2022-10" db="EMBL/GenBank/DDBJ databases">
        <title>Paucibacter sp. hw1 Genome sequencing.</title>
        <authorList>
            <person name="Park S."/>
        </authorList>
    </citation>
    <scope>NUCLEOTIDE SEQUENCE [LARGE SCALE GENOMIC DNA]</scope>
    <source>
        <strain evidence="3">hw1</strain>
    </source>
</reference>
<feature type="compositionally biased region" description="Basic and acidic residues" evidence="1">
    <location>
        <begin position="163"/>
        <end position="179"/>
    </location>
</feature>
<evidence type="ECO:0000256" key="1">
    <source>
        <dbReference type="SAM" id="MobiDB-lite"/>
    </source>
</evidence>
<feature type="compositionally biased region" description="Polar residues" evidence="1">
    <location>
        <begin position="148"/>
        <end position="160"/>
    </location>
</feature>
<dbReference type="InterPro" id="IPR021735">
    <property type="entry name" value="DUF3306"/>
</dbReference>
<accession>A0ABT5KA51</accession>
<protein>
    <submittedName>
        <fullName evidence="2">DUF3306 domain-containing protein</fullName>
    </submittedName>
</protein>
<comment type="caution">
    <text evidence="2">The sequence shown here is derived from an EMBL/GenBank/DDBJ whole genome shotgun (WGS) entry which is preliminary data.</text>
</comment>
<dbReference type="RefSeq" id="WP_273599181.1">
    <property type="nucleotide sequence ID" value="NZ_JAQQXT010000002.1"/>
</dbReference>
<evidence type="ECO:0000313" key="2">
    <source>
        <dbReference type="EMBL" id="MDC8770797.1"/>
    </source>
</evidence>
<keyword evidence="3" id="KW-1185">Reference proteome</keyword>
<dbReference type="Pfam" id="PF11748">
    <property type="entry name" value="DUF3306"/>
    <property type="match status" value="1"/>
</dbReference>
<dbReference type="EMBL" id="JAQQXT010000002">
    <property type="protein sequence ID" value="MDC8770797.1"/>
    <property type="molecule type" value="Genomic_DNA"/>
</dbReference>
<organism evidence="2 3">
    <name type="scientific">Roseateles albus</name>
    <dbReference type="NCBI Taxonomy" id="2987525"/>
    <lineage>
        <taxon>Bacteria</taxon>
        <taxon>Pseudomonadati</taxon>
        <taxon>Pseudomonadota</taxon>
        <taxon>Betaproteobacteria</taxon>
        <taxon>Burkholderiales</taxon>
        <taxon>Sphaerotilaceae</taxon>
        <taxon>Roseateles</taxon>
    </lineage>
</organism>
<proteinExistence type="predicted"/>
<gene>
    <name evidence="2" type="ORF">PRZ03_04375</name>
</gene>
<name>A0ABT5KA51_9BURK</name>
<feature type="region of interest" description="Disordered" evidence="1">
    <location>
        <begin position="140"/>
        <end position="190"/>
    </location>
</feature>